<reference evidence="2" key="1">
    <citation type="submission" date="2014-11" db="EMBL/GenBank/DDBJ databases">
        <authorList>
            <person name="Otto D Thomas"/>
            <person name="Naeem Raeece"/>
        </authorList>
    </citation>
    <scope>NUCLEOTIDE SEQUENCE</scope>
</reference>
<proteinExistence type="predicted"/>
<feature type="region of interest" description="Disordered" evidence="1">
    <location>
        <begin position="80"/>
        <end position="181"/>
    </location>
</feature>
<protein>
    <submittedName>
        <fullName evidence="2">Uncharacterized protein</fullName>
    </submittedName>
</protein>
<accession>A0A0G4HE11</accession>
<gene>
    <name evidence="2" type="ORF">Cvel_26558</name>
</gene>
<dbReference type="EMBL" id="CDMZ01002396">
    <property type="protein sequence ID" value="CEM42173.1"/>
    <property type="molecule type" value="Genomic_DNA"/>
</dbReference>
<dbReference type="AlphaFoldDB" id="A0A0G4HE11"/>
<evidence type="ECO:0000313" key="2">
    <source>
        <dbReference type="EMBL" id="CEM42173.1"/>
    </source>
</evidence>
<dbReference type="VEuPathDB" id="CryptoDB:Cvel_26558"/>
<name>A0A0G4HE11_9ALVE</name>
<evidence type="ECO:0000256" key="1">
    <source>
        <dbReference type="SAM" id="MobiDB-lite"/>
    </source>
</evidence>
<sequence>MAELVLTLTCTHSKCGKVRRVKYLNRRNFEDLQENRELFKCALLNATSCVDREDDENTTFREMDIAKLAGFNRGVERKKLAEAGGQTGEEETEGASENVVVSDENKVAEAGGQTGEKETEGAPGDVVISDKNKVAEAGRQTGEEQTEGAPGDVVISDEKKQAHLARQTREGEPSGASPEAS</sequence>
<feature type="compositionally biased region" description="Basic and acidic residues" evidence="1">
    <location>
        <begin position="156"/>
        <end position="172"/>
    </location>
</feature>
<organism evidence="2">
    <name type="scientific">Chromera velia CCMP2878</name>
    <dbReference type="NCBI Taxonomy" id="1169474"/>
    <lineage>
        <taxon>Eukaryota</taxon>
        <taxon>Sar</taxon>
        <taxon>Alveolata</taxon>
        <taxon>Colpodellida</taxon>
        <taxon>Chromeraceae</taxon>
        <taxon>Chromera</taxon>
    </lineage>
</organism>